<gene>
    <name evidence="2" type="ORF">LTR78_001512</name>
</gene>
<organism evidence="2 3">
    <name type="scientific">Recurvomyces mirabilis</name>
    <dbReference type="NCBI Taxonomy" id="574656"/>
    <lineage>
        <taxon>Eukaryota</taxon>
        <taxon>Fungi</taxon>
        <taxon>Dikarya</taxon>
        <taxon>Ascomycota</taxon>
        <taxon>Pezizomycotina</taxon>
        <taxon>Dothideomycetes</taxon>
        <taxon>Dothideomycetidae</taxon>
        <taxon>Mycosphaerellales</taxon>
        <taxon>Teratosphaeriaceae</taxon>
        <taxon>Recurvomyces</taxon>
    </lineage>
</organism>
<reference evidence="2" key="1">
    <citation type="submission" date="2023-07" db="EMBL/GenBank/DDBJ databases">
        <title>Black Yeasts Isolated from many extreme environments.</title>
        <authorList>
            <person name="Coleine C."/>
            <person name="Stajich J.E."/>
            <person name="Selbmann L."/>
        </authorList>
    </citation>
    <scope>NUCLEOTIDE SEQUENCE</scope>
    <source>
        <strain evidence="2">CCFEE 5485</strain>
    </source>
</reference>
<dbReference type="Pfam" id="PF13649">
    <property type="entry name" value="Methyltransf_25"/>
    <property type="match status" value="1"/>
</dbReference>
<dbReference type="SUPFAM" id="SSF53335">
    <property type="entry name" value="S-adenosyl-L-methionine-dependent methyltransferases"/>
    <property type="match status" value="1"/>
</dbReference>
<dbReference type="CDD" id="cd02440">
    <property type="entry name" value="AdoMet_MTases"/>
    <property type="match status" value="1"/>
</dbReference>
<evidence type="ECO:0000313" key="3">
    <source>
        <dbReference type="Proteomes" id="UP001274830"/>
    </source>
</evidence>
<feature type="domain" description="Methyltransferase" evidence="1">
    <location>
        <begin position="59"/>
        <end position="156"/>
    </location>
</feature>
<proteinExistence type="predicted"/>
<dbReference type="Gene3D" id="3.40.50.150">
    <property type="entry name" value="Vaccinia Virus protein VP39"/>
    <property type="match status" value="1"/>
</dbReference>
<protein>
    <recommendedName>
        <fullName evidence="1">Methyltransferase domain-containing protein</fullName>
    </recommendedName>
</protein>
<keyword evidence="3" id="KW-1185">Reference proteome</keyword>
<dbReference type="InterPro" id="IPR029063">
    <property type="entry name" value="SAM-dependent_MTases_sf"/>
</dbReference>
<dbReference type="EMBL" id="JAUTXT010000003">
    <property type="protein sequence ID" value="KAK3679059.1"/>
    <property type="molecule type" value="Genomic_DNA"/>
</dbReference>
<comment type="caution">
    <text evidence="2">The sequence shown here is derived from an EMBL/GenBank/DDBJ whole genome shotgun (WGS) entry which is preliminary data.</text>
</comment>
<name>A0AAE0WWC9_9PEZI</name>
<sequence>MASNDYEAINKANWDERAPEHAKAPSYSVDRFIKDPKYLSDVVKFDIPLLPDINGLDIVHLQCHIGTDTISLARRGARSVVGLDFSSASLEVARSLAASAAGGDRVKYVEGSVYDAVEACGAGAFDMVFTGIGALCWIPSIKRWAEVVSKLLKPGGRLFIREGHPMLWAIDEKVEDHISVRYPYFETQTGEVFDEDTTYVKLADDSKVKESGFKSTKTVNWNHGLGETVTALMSAGLRLETFVEHKSVPWEALPGKMRERDDGEFELWEGQMNCPLTYTLVAVKSC</sequence>
<dbReference type="InterPro" id="IPR041698">
    <property type="entry name" value="Methyltransf_25"/>
</dbReference>
<evidence type="ECO:0000259" key="1">
    <source>
        <dbReference type="Pfam" id="PF13649"/>
    </source>
</evidence>
<accession>A0AAE0WWC9</accession>
<dbReference type="Proteomes" id="UP001274830">
    <property type="component" value="Unassembled WGS sequence"/>
</dbReference>
<evidence type="ECO:0000313" key="2">
    <source>
        <dbReference type="EMBL" id="KAK3679059.1"/>
    </source>
</evidence>
<dbReference type="AlphaFoldDB" id="A0AAE0WWC9"/>